<keyword evidence="2" id="KW-1185">Reference proteome</keyword>
<gene>
    <name evidence="1" type="ORF">ALEPTO_LOCUS8723</name>
</gene>
<proteinExistence type="predicted"/>
<evidence type="ECO:0000313" key="1">
    <source>
        <dbReference type="EMBL" id="CAG8615153.1"/>
    </source>
</evidence>
<dbReference type="EMBL" id="CAJVPS010005462">
    <property type="protein sequence ID" value="CAG8615153.1"/>
    <property type="molecule type" value="Genomic_DNA"/>
</dbReference>
<dbReference type="AlphaFoldDB" id="A0A9N9GJI8"/>
<organism evidence="1 2">
    <name type="scientific">Ambispora leptoticha</name>
    <dbReference type="NCBI Taxonomy" id="144679"/>
    <lineage>
        <taxon>Eukaryota</taxon>
        <taxon>Fungi</taxon>
        <taxon>Fungi incertae sedis</taxon>
        <taxon>Mucoromycota</taxon>
        <taxon>Glomeromycotina</taxon>
        <taxon>Glomeromycetes</taxon>
        <taxon>Archaeosporales</taxon>
        <taxon>Ambisporaceae</taxon>
        <taxon>Ambispora</taxon>
    </lineage>
</organism>
<protein>
    <submittedName>
        <fullName evidence="1">13321_t:CDS:1</fullName>
    </submittedName>
</protein>
<comment type="caution">
    <text evidence="1">The sequence shown here is derived from an EMBL/GenBank/DDBJ whole genome shotgun (WGS) entry which is preliminary data.</text>
</comment>
<feature type="non-terminal residue" evidence="1">
    <location>
        <position position="50"/>
    </location>
</feature>
<name>A0A9N9GJI8_9GLOM</name>
<accession>A0A9N9GJI8</accession>
<evidence type="ECO:0000313" key="2">
    <source>
        <dbReference type="Proteomes" id="UP000789508"/>
    </source>
</evidence>
<sequence length="50" mass="5992">MKGEFSCDMSERQARGIYLKVKESLLSRQVVEHDIYTPQQLTFQTRQRKM</sequence>
<reference evidence="1" key="1">
    <citation type="submission" date="2021-06" db="EMBL/GenBank/DDBJ databases">
        <authorList>
            <person name="Kallberg Y."/>
            <person name="Tangrot J."/>
            <person name="Rosling A."/>
        </authorList>
    </citation>
    <scope>NUCLEOTIDE SEQUENCE</scope>
    <source>
        <strain evidence="1">FL130A</strain>
    </source>
</reference>
<dbReference type="Proteomes" id="UP000789508">
    <property type="component" value="Unassembled WGS sequence"/>
</dbReference>